<dbReference type="AlphaFoldDB" id="A0A1I8F8B9"/>
<dbReference type="GO" id="GO:0003713">
    <property type="term" value="F:transcription coactivator activity"/>
    <property type="evidence" value="ECO:0007669"/>
    <property type="project" value="TreeGrafter"/>
</dbReference>
<organism evidence="2 3">
    <name type="scientific">Macrostomum lignano</name>
    <dbReference type="NCBI Taxonomy" id="282301"/>
    <lineage>
        <taxon>Eukaryota</taxon>
        <taxon>Metazoa</taxon>
        <taxon>Spiralia</taxon>
        <taxon>Lophotrochozoa</taxon>
        <taxon>Platyhelminthes</taxon>
        <taxon>Rhabditophora</taxon>
        <taxon>Macrostomorpha</taxon>
        <taxon>Macrostomida</taxon>
        <taxon>Macrostomidae</taxon>
        <taxon>Macrostomum</taxon>
    </lineage>
</organism>
<dbReference type="PANTHER" id="PTHR46029">
    <property type="entry name" value="C-TERMINAL-BINDING PROTEIN"/>
    <property type="match status" value="1"/>
</dbReference>
<dbReference type="GO" id="GO:0003714">
    <property type="term" value="F:transcription corepressor activity"/>
    <property type="evidence" value="ECO:0007669"/>
    <property type="project" value="TreeGrafter"/>
</dbReference>
<feature type="region of interest" description="Disordered" evidence="1">
    <location>
        <begin position="113"/>
        <end position="153"/>
    </location>
</feature>
<name>A0A1I8F8B9_9PLAT</name>
<reference evidence="3" key="1">
    <citation type="submission" date="2016-11" db="UniProtKB">
        <authorList>
            <consortium name="WormBaseParasite"/>
        </authorList>
    </citation>
    <scope>IDENTIFICATION</scope>
</reference>
<dbReference type="PANTHER" id="PTHR46029:SF7">
    <property type="entry name" value="C-TERMINAL-BINDING PROTEIN"/>
    <property type="match status" value="1"/>
</dbReference>
<dbReference type="GO" id="GO:0005634">
    <property type="term" value="C:nucleus"/>
    <property type="evidence" value="ECO:0007669"/>
    <property type="project" value="TreeGrafter"/>
</dbReference>
<accession>A0A1I8F8B9</accession>
<protein>
    <submittedName>
        <fullName evidence="3">VPS13 domain-containing protein</fullName>
    </submittedName>
</protein>
<proteinExistence type="predicted"/>
<dbReference type="WBParaSite" id="maker-unitig_23081-snap-gene-0.0-mRNA-1">
    <property type="protein sequence ID" value="maker-unitig_23081-snap-gene-0.0-mRNA-1"/>
    <property type="gene ID" value="maker-unitig_23081-snap-gene-0.0"/>
</dbReference>
<evidence type="ECO:0000313" key="3">
    <source>
        <dbReference type="WBParaSite" id="maker-unitig_23081-snap-gene-0.0-mRNA-1"/>
    </source>
</evidence>
<dbReference type="Proteomes" id="UP000095280">
    <property type="component" value="Unplaced"/>
</dbReference>
<evidence type="ECO:0000313" key="2">
    <source>
        <dbReference type="Proteomes" id="UP000095280"/>
    </source>
</evidence>
<dbReference type="InterPro" id="IPR051638">
    <property type="entry name" value="CTBP_dehydrogenase"/>
</dbReference>
<dbReference type="GO" id="GO:0140297">
    <property type="term" value="F:DNA-binding transcription factor binding"/>
    <property type="evidence" value="ECO:0007669"/>
    <property type="project" value="TreeGrafter"/>
</dbReference>
<keyword evidence="2" id="KW-1185">Reference proteome</keyword>
<dbReference type="GO" id="GO:0006357">
    <property type="term" value="P:regulation of transcription by RNA polymerase II"/>
    <property type="evidence" value="ECO:0007669"/>
    <property type="project" value="TreeGrafter"/>
</dbReference>
<dbReference type="GO" id="GO:0001221">
    <property type="term" value="F:transcription coregulator binding"/>
    <property type="evidence" value="ECO:0007669"/>
    <property type="project" value="TreeGrafter"/>
</dbReference>
<sequence length="153" mass="17496">LWSHYWTAAIAQLRCQSQGRRDRGLSVTPNSTSEIHSEKVLNEARWRIDVADTTLCLILNLYRRTYWLANALREGKKVPPDPSSFAKWPTPCPRRFVATDPLGLVGFGRMWHRSGSEGSDEQAVAKSLKRRANAEPPPLTYSNPSHSRWLIRR</sequence>
<evidence type="ECO:0000256" key="1">
    <source>
        <dbReference type="SAM" id="MobiDB-lite"/>
    </source>
</evidence>
<dbReference type="Gene3D" id="3.40.50.720">
    <property type="entry name" value="NAD(P)-binding Rossmann-like Domain"/>
    <property type="match status" value="1"/>
</dbReference>